<protein>
    <recommendedName>
        <fullName evidence="4">F-box domain-containing protein</fullName>
    </recommendedName>
</protein>
<keyword evidence="3" id="KW-1185">Reference proteome</keyword>
<feature type="region of interest" description="Disordered" evidence="1">
    <location>
        <begin position="1230"/>
        <end position="1254"/>
    </location>
</feature>
<dbReference type="RefSeq" id="XP_007732459.1">
    <property type="nucleotide sequence ID" value="XM_007734269.1"/>
</dbReference>
<dbReference type="STRING" id="1182542.W9YBX5"/>
<evidence type="ECO:0000313" key="3">
    <source>
        <dbReference type="Proteomes" id="UP000019478"/>
    </source>
</evidence>
<sequence>MTLRHPERLSSEGESDSDPSATGVNLESNVRDAPGGLSRTGVESVASPQRKQPVCEHPPIVHPFTTDFGPKTLTRYLRSECQRLELSAVLDKGKGREADSTNLNPSYHGHTSCERHHIPYTDVEYEVDGDVSSYDKSVIFGTPLDDPTHEGLSQVSDQCTGQSSTDETRTLPTTGLSDITNLQSTFNESDPLQPAASYTGTRRPQRLVRKELGTREAPSGENVPSLIRPSSKQTTSTKPSRGRSQPAITPPDTDSRRRPSRAQSASHSSQPADHTSQLPRSGLSRRTNFEEHTKTKRQVVRAITARAPQTLEGSIGQPRKKARQFTAAEQFSVPSSSADNTHSSLVFAPASPSEKSKSRLLESGHAALQTIQCETPESSKQPMISPGSSLPQETFINGISTLKDDKSCNSQGRIHDSCGEPLVDENLPPAFDYAAVVPECIPESEKQKFLDTARRRTSNSSTDSDSDSERYIPVPDLDRRPRREQDGAGKGKTPCKCSHTYYPRVWLASEPQSTLDSGPGSVGRTLPRPRITAVTGTTAASPSISLEDFDTNLWMDIATYLSTQDLKRLRLVSHKLAGVLDKLLFHNVVVNFGQSFFDVTGGSYDGEAGWSPSKSMFQEYGSNINQFGVSFEYDLAGLSSAKPKVIEEEQTAWFGTFTWPTKQYPRFPALQSVEDLVDHNRPLLKEAFKHITKASELGLCIDSGHGWLEGPDVSDLALFSRRLGNGSKVFGKTFATEDVWTTFARGEYFRWAQQNTINETTKHLLEHRTPEQGSTVREMNFLNSVQIRDMESFRAQEQQPDYDPDCHIGGPAGTTEQHALNFPLILVGRWMQANTVAAGRVGRAAGRRGVSPRRQAQWPLIFSGHNVAAEVGGHCTFVQTLLSHPMNSPLLPGHLTEAQAQWLLETVWAQRAFLSAYTTAIITNKQNFRRIHTVRISKLSSGLLPSLEQGEFWGSLPGLKQLQILISPDWRQEHCIGDRSHSRNMSISPAKAAQMFTRFLRLYVVKMEHLHSLTIGYVGGGEHAVGMCARNQHVLPAPIVHDPKPWLHEKMDGKELLDLTKFDHIRDLKFENCWFSPWMLQEFMKRSWDTSLHSLILDSVSMIPFHDPTLEHALTTAGDNLRCQYDPWNWHRESLPTSAAWCRVLECITPGTTPAERKHEAGCHRTGSPPLPKRTFRGHNQKIIFNSCGYVKISLPKKLHRGYKQNAAVCHLFSPLDSGLRARKERFSMQVPPANSDPETPVTGLRVRHPRSSETDSWNRVMMNKYSSDSEDHPWLGNLTQCIHPIEKRVLEEGWGMTFGWPNNLDRWAAVEDGFYEGGTGRFSGVVEKDHFPTDGEDGESWSQTAS</sequence>
<dbReference type="HOGENOM" id="CLU_005477_0_0_1"/>
<evidence type="ECO:0008006" key="4">
    <source>
        <dbReference type="Google" id="ProtNLM"/>
    </source>
</evidence>
<proteinExistence type="predicted"/>
<dbReference type="EMBL" id="AMGY01000003">
    <property type="protein sequence ID" value="EXJ87180.1"/>
    <property type="molecule type" value="Genomic_DNA"/>
</dbReference>
<feature type="compositionally biased region" description="Basic and acidic residues" evidence="1">
    <location>
        <begin position="476"/>
        <end position="489"/>
    </location>
</feature>
<evidence type="ECO:0000256" key="1">
    <source>
        <dbReference type="SAM" id="MobiDB-lite"/>
    </source>
</evidence>
<feature type="region of interest" description="Disordered" evidence="1">
    <location>
        <begin position="1"/>
        <end position="68"/>
    </location>
</feature>
<gene>
    <name evidence="2" type="ORF">A1O3_04139</name>
</gene>
<dbReference type="OrthoDB" id="4194555at2759"/>
<name>W9YBX5_9EURO</name>
<feature type="compositionally biased region" description="Low complexity" evidence="1">
    <location>
        <begin position="229"/>
        <end position="239"/>
    </location>
</feature>
<accession>W9YBX5</accession>
<feature type="region of interest" description="Disordered" evidence="1">
    <location>
        <begin position="1156"/>
        <end position="1176"/>
    </location>
</feature>
<organism evidence="2 3">
    <name type="scientific">Capronia epimyces CBS 606.96</name>
    <dbReference type="NCBI Taxonomy" id="1182542"/>
    <lineage>
        <taxon>Eukaryota</taxon>
        <taxon>Fungi</taxon>
        <taxon>Dikarya</taxon>
        <taxon>Ascomycota</taxon>
        <taxon>Pezizomycotina</taxon>
        <taxon>Eurotiomycetes</taxon>
        <taxon>Chaetothyriomycetidae</taxon>
        <taxon>Chaetothyriales</taxon>
        <taxon>Herpotrichiellaceae</taxon>
        <taxon>Capronia</taxon>
    </lineage>
</organism>
<dbReference type="Proteomes" id="UP000019478">
    <property type="component" value="Unassembled WGS sequence"/>
</dbReference>
<feature type="compositionally biased region" description="Polar residues" evidence="1">
    <location>
        <begin position="151"/>
        <end position="202"/>
    </location>
</feature>
<feature type="compositionally biased region" description="Low complexity" evidence="1">
    <location>
        <begin position="261"/>
        <end position="274"/>
    </location>
</feature>
<dbReference type="GeneID" id="19168259"/>
<evidence type="ECO:0000313" key="2">
    <source>
        <dbReference type="EMBL" id="EXJ87180.1"/>
    </source>
</evidence>
<feature type="region of interest" description="Disordered" evidence="1">
    <location>
        <begin position="448"/>
        <end position="494"/>
    </location>
</feature>
<feature type="compositionally biased region" description="Polar residues" evidence="1">
    <location>
        <begin position="18"/>
        <end position="28"/>
    </location>
</feature>
<reference evidence="2 3" key="1">
    <citation type="submission" date="2013-03" db="EMBL/GenBank/DDBJ databases">
        <title>The Genome Sequence of Capronia epimyces CBS 606.96.</title>
        <authorList>
            <consortium name="The Broad Institute Genomics Platform"/>
            <person name="Cuomo C."/>
            <person name="de Hoog S."/>
            <person name="Gorbushina A."/>
            <person name="Walker B."/>
            <person name="Young S.K."/>
            <person name="Zeng Q."/>
            <person name="Gargeya S."/>
            <person name="Fitzgerald M."/>
            <person name="Haas B."/>
            <person name="Abouelleil A."/>
            <person name="Allen A.W."/>
            <person name="Alvarado L."/>
            <person name="Arachchi H.M."/>
            <person name="Berlin A.M."/>
            <person name="Chapman S.B."/>
            <person name="Gainer-Dewar J."/>
            <person name="Goldberg J."/>
            <person name="Griggs A."/>
            <person name="Gujja S."/>
            <person name="Hansen M."/>
            <person name="Howarth C."/>
            <person name="Imamovic A."/>
            <person name="Ireland A."/>
            <person name="Larimer J."/>
            <person name="McCowan C."/>
            <person name="Murphy C."/>
            <person name="Pearson M."/>
            <person name="Poon T.W."/>
            <person name="Priest M."/>
            <person name="Roberts A."/>
            <person name="Saif S."/>
            <person name="Shea T."/>
            <person name="Sisk P."/>
            <person name="Sykes S."/>
            <person name="Wortman J."/>
            <person name="Nusbaum C."/>
            <person name="Birren B."/>
        </authorList>
    </citation>
    <scope>NUCLEOTIDE SEQUENCE [LARGE SCALE GENOMIC DNA]</scope>
    <source>
        <strain evidence="2 3">CBS 606.96</strain>
    </source>
</reference>
<dbReference type="eggNOG" id="ENOG502SK00">
    <property type="taxonomic scope" value="Eukaryota"/>
</dbReference>
<comment type="caution">
    <text evidence="2">The sequence shown here is derived from an EMBL/GenBank/DDBJ whole genome shotgun (WGS) entry which is preliminary data.</text>
</comment>
<feature type="region of interest" description="Disordered" evidence="1">
    <location>
        <begin position="146"/>
        <end position="340"/>
    </location>
</feature>
<feature type="compositionally biased region" description="Basic and acidic residues" evidence="1">
    <location>
        <begin position="1"/>
        <end position="11"/>
    </location>
</feature>
<feature type="compositionally biased region" description="Polar residues" evidence="1">
    <location>
        <begin position="327"/>
        <end position="340"/>
    </location>
</feature>